<evidence type="ECO:0000313" key="3">
    <source>
        <dbReference type="Proteomes" id="UP000195521"/>
    </source>
</evidence>
<comment type="caution">
    <text evidence="2">The sequence shown here is derived from an EMBL/GenBank/DDBJ whole genome shotgun (WGS) entry which is preliminary data.</text>
</comment>
<dbReference type="OrthoDB" id="10477457at2759"/>
<dbReference type="RefSeq" id="XP_028547260.1">
    <property type="nucleotide sequence ID" value="XM_028691459.1"/>
</dbReference>
<keyword evidence="1" id="KW-0472">Membrane</keyword>
<gene>
    <name evidence="2" type="ORF">PGO_004310</name>
</gene>
<keyword evidence="1" id="KW-0812">Transmembrane</keyword>
<feature type="transmembrane region" description="Helical" evidence="1">
    <location>
        <begin position="177"/>
        <end position="199"/>
    </location>
</feature>
<dbReference type="AlphaFoldDB" id="A0A1Y1JQA6"/>
<dbReference type="EMBL" id="BDQF01000592">
    <property type="protein sequence ID" value="GAW84671.1"/>
    <property type="molecule type" value="Genomic_DNA"/>
</dbReference>
<sequence length="255" mass="30654">MVKQLNDKQCYEAFFKIRDSFNTSYEAHYTNILNTNDPFLRNIAFYLIEIYSDAKTFCYYMCDDDKEDCKEKCKKYCKYLNDWLNEKKSLYTSHGMCEYNKKIWNEYIEKLWETLTSQHEKIWCERKNTSYTDTFPNKLIPKSCNNNSPIEFSINCQNIEDSSDLVYSPSCSTLSRFSIFAASIGYVFFGIITLYISIYKFSPMNSWMRYFIRDNKMKLQNIYKRITQRIPKHSDKANEEYLNSNFHVLYDSFLN</sequence>
<proteinExistence type="predicted"/>
<organism evidence="2 3">
    <name type="scientific">Plasmodium gonderi</name>
    <dbReference type="NCBI Taxonomy" id="77519"/>
    <lineage>
        <taxon>Eukaryota</taxon>
        <taxon>Sar</taxon>
        <taxon>Alveolata</taxon>
        <taxon>Apicomplexa</taxon>
        <taxon>Aconoidasida</taxon>
        <taxon>Haemosporida</taxon>
        <taxon>Plasmodiidae</taxon>
        <taxon>Plasmodium</taxon>
        <taxon>Plasmodium (Plasmodium)</taxon>
    </lineage>
</organism>
<keyword evidence="3" id="KW-1185">Reference proteome</keyword>
<name>A0A1Y1JQA6_PLAGO</name>
<accession>A0A1Y1JQA6</accession>
<dbReference type="Proteomes" id="UP000195521">
    <property type="component" value="Unassembled WGS sequence"/>
</dbReference>
<evidence type="ECO:0000313" key="2">
    <source>
        <dbReference type="EMBL" id="GAW84671.1"/>
    </source>
</evidence>
<evidence type="ECO:0000256" key="1">
    <source>
        <dbReference type="SAM" id="Phobius"/>
    </source>
</evidence>
<keyword evidence="1" id="KW-1133">Transmembrane helix</keyword>
<dbReference type="GeneID" id="39745479"/>
<protein>
    <submittedName>
        <fullName evidence="2">Variable surface protein</fullName>
    </submittedName>
</protein>
<reference evidence="3" key="1">
    <citation type="submission" date="2017-04" db="EMBL/GenBank/DDBJ databases">
        <title>Plasmodium gonderi genome.</title>
        <authorList>
            <person name="Arisue N."/>
            <person name="Honma H."/>
            <person name="Kawai S."/>
            <person name="Tougan T."/>
            <person name="Tanabe K."/>
            <person name="Horii T."/>
        </authorList>
    </citation>
    <scope>NUCLEOTIDE SEQUENCE [LARGE SCALE GENOMIC DNA]</scope>
    <source>
        <strain evidence="3">ATCC 30045</strain>
    </source>
</reference>